<evidence type="ECO:0000259" key="3">
    <source>
        <dbReference type="SMART" id="SM00829"/>
    </source>
</evidence>
<dbReference type="InterPro" id="IPR047122">
    <property type="entry name" value="Trans-enoyl_RdTase-like"/>
</dbReference>
<evidence type="ECO:0000313" key="4">
    <source>
        <dbReference type="EMBL" id="KDN66390.1"/>
    </source>
</evidence>
<evidence type="ECO:0000313" key="5">
    <source>
        <dbReference type="Proteomes" id="UP000027238"/>
    </source>
</evidence>
<dbReference type="OMA" id="VQSAHIC"/>
<dbReference type="InterPro" id="IPR013154">
    <property type="entry name" value="ADH-like_N"/>
</dbReference>
<sequence length="355" mass="39346">MKAIHIEGRGKAVITDQPVPEPRDGHILVRPRAVAVQPSDWKHVDYVFVGQPAGVRMGFEYAGEIVDVGEHVPLEFRKGDRVFGLCHASQHIYSNVLEKENGTFADYSVVRAEFQMKIPEYMKYTEAAALSSGLVPVCQGLYQDLGLPLPISPATTPITLLIYGGSTASGIMGIQFSKLSNCRVVTTCSPHNMAYLRSIGADHCVDYRSETCVDEIRALVGDDLVYVWDCIATVQSAHICAAAMSQSKGGHYSSLLYLNGSILKKINPRLHCTTTVGYTIFGEKIQKETVIEPRPEDYRFWIEFRRVCERLIQEKRIKPPPQFVDMGGAGLQGVLRGMQYLKMGKVSAGKLVYTL</sequence>
<dbReference type="InterPro" id="IPR011032">
    <property type="entry name" value="GroES-like_sf"/>
</dbReference>
<dbReference type="SMART" id="SM00829">
    <property type="entry name" value="PKS_ER"/>
    <property type="match status" value="1"/>
</dbReference>
<organism evidence="4 5">
    <name type="scientific">Colletotrichum sublineola</name>
    <name type="common">Sorghum anthracnose fungus</name>
    <dbReference type="NCBI Taxonomy" id="1173701"/>
    <lineage>
        <taxon>Eukaryota</taxon>
        <taxon>Fungi</taxon>
        <taxon>Dikarya</taxon>
        <taxon>Ascomycota</taxon>
        <taxon>Pezizomycotina</taxon>
        <taxon>Sordariomycetes</taxon>
        <taxon>Hypocreomycetidae</taxon>
        <taxon>Glomerellales</taxon>
        <taxon>Glomerellaceae</taxon>
        <taxon>Colletotrichum</taxon>
        <taxon>Colletotrichum graminicola species complex</taxon>
    </lineage>
</organism>
<proteinExistence type="inferred from homology"/>
<dbReference type="InterPro" id="IPR013149">
    <property type="entry name" value="ADH-like_C"/>
</dbReference>
<evidence type="ECO:0000256" key="2">
    <source>
        <dbReference type="ARBA" id="ARBA00023002"/>
    </source>
</evidence>
<keyword evidence="5" id="KW-1185">Reference proteome</keyword>
<accession>A0A066XK38</accession>
<dbReference type="PANTHER" id="PTHR45348:SF2">
    <property type="entry name" value="ZINC-TYPE ALCOHOL DEHYDROGENASE-LIKE PROTEIN C2E1P3.01"/>
    <property type="match status" value="1"/>
</dbReference>
<dbReference type="eggNOG" id="KOG1198">
    <property type="taxonomic scope" value="Eukaryota"/>
</dbReference>
<keyword evidence="2" id="KW-0560">Oxidoreductase</keyword>
<protein>
    <submittedName>
        <fullName evidence="4">Putative TOXD</fullName>
    </submittedName>
</protein>
<comment type="similarity">
    <text evidence="1">Belongs to the zinc-containing alcohol dehydrogenase family.</text>
</comment>
<dbReference type="Gene3D" id="3.40.50.720">
    <property type="entry name" value="NAD(P)-binding Rossmann-like Domain"/>
    <property type="match status" value="1"/>
</dbReference>
<dbReference type="Pfam" id="PF08240">
    <property type="entry name" value="ADH_N"/>
    <property type="match status" value="1"/>
</dbReference>
<reference evidence="5" key="1">
    <citation type="journal article" date="2014" name="Genome Announc.">
        <title>Draft genome sequence of Colletotrichum sublineola, a destructive pathogen of cultivated sorghum.</title>
        <authorList>
            <person name="Baroncelli R."/>
            <person name="Sanz-Martin J.M."/>
            <person name="Rech G.E."/>
            <person name="Sukno S.A."/>
            <person name="Thon M.R."/>
        </authorList>
    </citation>
    <scope>NUCLEOTIDE SEQUENCE [LARGE SCALE GENOMIC DNA]</scope>
    <source>
        <strain evidence="5">TX430BB</strain>
    </source>
</reference>
<dbReference type="STRING" id="1173701.A0A066XK38"/>
<dbReference type="SUPFAM" id="SSF51735">
    <property type="entry name" value="NAD(P)-binding Rossmann-fold domains"/>
    <property type="match status" value="1"/>
</dbReference>
<dbReference type="Gene3D" id="3.90.180.10">
    <property type="entry name" value="Medium-chain alcohol dehydrogenases, catalytic domain"/>
    <property type="match status" value="1"/>
</dbReference>
<gene>
    <name evidence="4" type="ORF">CSUB01_06849</name>
</gene>
<name>A0A066XK38_COLSU</name>
<dbReference type="HOGENOM" id="CLU_026673_16_1_1"/>
<feature type="domain" description="Enoyl reductase (ER)" evidence="3">
    <location>
        <begin position="8"/>
        <end position="353"/>
    </location>
</feature>
<evidence type="ECO:0000256" key="1">
    <source>
        <dbReference type="ARBA" id="ARBA00008072"/>
    </source>
</evidence>
<dbReference type="SUPFAM" id="SSF50129">
    <property type="entry name" value="GroES-like"/>
    <property type="match status" value="1"/>
</dbReference>
<dbReference type="GO" id="GO:0016651">
    <property type="term" value="F:oxidoreductase activity, acting on NAD(P)H"/>
    <property type="evidence" value="ECO:0007669"/>
    <property type="project" value="InterPro"/>
</dbReference>
<dbReference type="Proteomes" id="UP000027238">
    <property type="component" value="Unassembled WGS sequence"/>
</dbReference>
<comment type="caution">
    <text evidence="4">The sequence shown here is derived from an EMBL/GenBank/DDBJ whole genome shotgun (WGS) entry which is preliminary data.</text>
</comment>
<dbReference type="OrthoDB" id="48317at2759"/>
<dbReference type="CDD" id="cd08249">
    <property type="entry name" value="enoyl_reductase_like"/>
    <property type="match status" value="1"/>
</dbReference>
<dbReference type="PANTHER" id="PTHR45348">
    <property type="entry name" value="HYPOTHETICAL OXIDOREDUCTASE (EUROFUNG)"/>
    <property type="match status" value="1"/>
</dbReference>
<dbReference type="AlphaFoldDB" id="A0A066XK38"/>
<dbReference type="EMBL" id="JMSE01000938">
    <property type="protein sequence ID" value="KDN66390.1"/>
    <property type="molecule type" value="Genomic_DNA"/>
</dbReference>
<dbReference type="Pfam" id="PF00107">
    <property type="entry name" value="ADH_zinc_N"/>
    <property type="match status" value="1"/>
</dbReference>
<dbReference type="InterPro" id="IPR020843">
    <property type="entry name" value="ER"/>
</dbReference>
<dbReference type="InterPro" id="IPR036291">
    <property type="entry name" value="NAD(P)-bd_dom_sf"/>
</dbReference>